<dbReference type="SMART" id="SM00418">
    <property type="entry name" value="HTH_ARSR"/>
    <property type="match status" value="1"/>
</dbReference>
<protein>
    <submittedName>
        <fullName evidence="2">Helix-turn-helix domain-containing protein</fullName>
    </submittedName>
</protein>
<accession>A0A1G5S143</accession>
<dbReference type="RefSeq" id="WP_242870871.1">
    <property type="nucleotide sequence ID" value="NZ_FMWL01000010.1"/>
</dbReference>
<dbReference type="AlphaFoldDB" id="A0A1G5S143"/>
<gene>
    <name evidence="2" type="ORF">SAMN03080599_02041</name>
</gene>
<dbReference type="Pfam" id="PF12840">
    <property type="entry name" value="HTH_20"/>
    <property type="match status" value="1"/>
</dbReference>
<keyword evidence="3" id="KW-1185">Reference proteome</keyword>
<dbReference type="SUPFAM" id="SSF46785">
    <property type="entry name" value="Winged helix' DNA-binding domain"/>
    <property type="match status" value="1"/>
</dbReference>
<name>A0A1G5S143_9FIRM</name>
<dbReference type="EMBL" id="FMWL01000010">
    <property type="protein sequence ID" value="SCZ80006.1"/>
    <property type="molecule type" value="Genomic_DNA"/>
</dbReference>
<evidence type="ECO:0000259" key="1">
    <source>
        <dbReference type="SMART" id="SM00418"/>
    </source>
</evidence>
<dbReference type="Gene3D" id="1.10.10.10">
    <property type="entry name" value="Winged helix-like DNA-binding domain superfamily/Winged helix DNA-binding domain"/>
    <property type="match status" value="1"/>
</dbReference>
<dbReference type="InterPro" id="IPR036388">
    <property type="entry name" value="WH-like_DNA-bd_sf"/>
</dbReference>
<evidence type="ECO:0000313" key="3">
    <source>
        <dbReference type="Proteomes" id="UP000199208"/>
    </source>
</evidence>
<proteinExistence type="predicted"/>
<dbReference type="InterPro" id="IPR036390">
    <property type="entry name" value="WH_DNA-bd_sf"/>
</dbReference>
<evidence type="ECO:0000313" key="2">
    <source>
        <dbReference type="EMBL" id="SCZ80006.1"/>
    </source>
</evidence>
<dbReference type="InterPro" id="IPR001845">
    <property type="entry name" value="HTH_ArsR_DNA-bd_dom"/>
</dbReference>
<dbReference type="CDD" id="cd00090">
    <property type="entry name" value="HTH_ARSR"/>
    <property type="match status" value="1"/>
</dbReference>
<dbReference type="Gene3D" id="6.10.140.2180">
    <property type="match status" value="1"/>
</dbReference>
<dbReference type="GO" id="GO:0003700">
    <property type="term" value="F:DNA-binding transcription factor activity"/>
    <property type="evidence" value="ECO:0007669"/>
    <property type="project" value="InterPro"/>
</dbReference>
<feature type="domain" description="HTH arsR-type" evidence="1">
    <location>
        <begin position="2"/>
        <end position="86"/>
    </location>
</feature>
<dbReference type="InterPro" id="IPR011991">
    <property type="entry name" value="ArsR-like_HTH"/>
</dbReference>
<sequence>MKVLSELLNPVRMKIVQVISEKGTATSKEIAEAVPGVPIASLYRHIKKLFEIGILEVISETPVRGTVEKTYRVRSQPFEAIEEAVASGDRDAHYELFYTFAMSMLMDFSNYIAGPNYDLVNDRVGFRSYPIYMTDEVCDDFLKDFSDLLVKYLGPNAKSEGRLRKFSFALMPGDEKQ</sequence>
<organism evidence="2 3">
    <name type="scientific">Acidaminobacter hydrogenoformans DSM 2784</name>
    <dbReference type="NCBI Taxonomy" id="1120920"/>
    <lineage>
        <taxon>Bacteria</taxon>
        <taxon>Bacillati</taxon>
        <taxon>Bacillota</taxon>
        <taxon>Clostridia</taxon>
        <taxon>Peptostreptococcales</taxon>
        <taxon>Acidaminobacteraceae</taxon>
        <taxon>Acidaminobacter</taxon>
    </lineage>
</organism>
<dbReference type="Proteomes" id="UP000199208">
    <property type="component" value="Unassembled WGS sequence"/>
</dbReference>
<reference evidence="2 3" key="1">
    <citation type="submission" date="2016-10" db="EMBL/GenBank/DDBJ databases">
        <authorList>
            <person name="de Groot N.N."/>
        </authorList>
    </citation>
    <scope>NUCLEOTIDE SEQUENCE [LARGE SCALE GENOMIC DNA]</scope>
    <source>
        <strain evidence="2 3">DSM 2784</strain>
    </source>
</reference>
<dbReference type="STRING" id="1120920.SAMN03080599_02041"/>